<comment type="caution">
    <text evidence="3">The sequence shown here is derived from an EMBL/GenBank/DDBJ whole genome shotgun (WGS) entry which is preliminary data.</text>
</comment>
<dbReference type="AlphaFoldDB" id="A0A2S7EI46"/>
<feature type="domain" description="X-Tfes XVIPCD" evidence="2">
    <location>
        <begin position="1"/>
        <end position="93"/>
    </location>
</feature>
<name>A0A2S7EI46_9XANT</name>
<feature type="compositionally biased region" description="Low complexity" evidence="1">
    <location>
        <begin position="105"/>
        <end position="120"/>
    </location>
</feature>
<proteinExistence type="predicted"/>
<dbReference type="Proteomes" id="UP000239939">
    <property type="component" value="Unassembled WGS sequence"/>
</dbReference>
<dbReference type="Pfam" id="PF20410">
    <property type="entry name" value="X-Tfes_XVIPCD"/>
    <property type="match status" value="1"/>
</dbReference>
<feature type="region of interest" description="Disordered" evidence="1">
    <location>
        <begin position="90"/>
        <end position="120"/>
    </location>
</feature>
<feature type="compositionally biased region" description="Polar residues" evidence="1">
    <location>
        <begin position="90"/>
        <end position="104"/>
    </location>
</feature>
<protein>
    <recommendedName>
        <fullName evidence="2">X-Tfes XVIPCD domain-containing protein</fullName>
    </recommendedName>
</protein>
<reference evidence="4" key="1">
    <citation type="submission" date="2016-08" db="EMBL/GenBank/DDBJ databases">
        <authorList>
            <person name="Merda D."/>
            <person name="Briand M."/>
            <person name="Taghouti G."/>
            <person name="Carrere S."/>
            <person name="Gouzy J."/>
            <person name="Portier P."/>
            <person name="Jacques M.-A."/>
            <person name="Fischer-Le Saux M."/>
        </authorList>
    </citation>
    <scope>NUCLEOTIDE SEQUENCE [LARGE SCALE GENOMIC DNA]</scope>
    <source>
        <strain evidence="4">CFBP1817</strain>
    </source>
</reference>
<organism evidence="3 4">
    <name type="scientific">Xanthomonas populi</name>
    <dbReference type="NCBI Taxonomy" id="53414"/>
    <lineage>
        <taxon>Bacteria</taxon>
        <taxon>Pseudomonadati</taxon>
        <taxon>Pseudomonadota</taxon>
        <taxon>Gammaproteobacteria</taxon>
        <taxon>Lysobacterales</taxon>
        <taxon>Lysobacteraceae</taxon>
        <taxon>Xanthomonas</taxon>
    </lineage>
</organism>
<sequence length="120" mass="13117">MFAQAMTHLERLGRQAGGYLDRVQMEGVAGAVAYQAKLHHLPSIDALTPVRDGQGLLATSTNPNNPLLIDRALIDISQAAVQPLDQSLQQLAAETQRQPEQSSVQAQQRQMEAQQQGFSR</sequence>
<evidence type="ECO:0000313" key="4">
    <source>
        <dbReference type="Proteomes" id="UP000239939"/>
    </source>
</evidence>
<evidence type="ECO:0000259" key="2">
    <source>
        <dbReference type="Pfam" id="PF20410"/>
    </source>
</evidence>
<keyword evidence="4" id="KW-1185">Reference proteome</keyword>
<dbReference type="EMBL" id="MDEJ01000134">
    <property type="protein sequence ID" value="PPU89868.1"/>
    <property type="molecule type" value="Genomic_DNA"/>
</dbReference>
<gene>
    <name evidence="3" type="ORF">XpopCFBP1817_16880</name>
</gene>
<dbReference type="InterPro" id="IPR046519">
    <property type="entry name" value="X-Tfes_XVIPCD"/>
</dbReference>
<accession>A0A2S7EI46</accession>
<evidence type="ECO:0000313" key="3">
    <source>
        <dbReference type="EMBL" id="PPU89868.1"/>
    </source>
</evidence>
<evidence type="ECO:0000256" key="1">
    <source>
        <dbReference type="SAM" id="MobiDB-lite"/>
    </source>
</evidence>